<dbReference type="GO" id="GO:0061630">
    <property type="term" value="F:ubiquitin protein ligase activity"/>
    <property type="evidence" value="ECO:0007669"/>
    <property type="project" value="TreeGrafter"/>
</dbReference>
<feature type="compositionally biased region" description="Polar residues" evidence="4">
    <location>
        <begin position="87"/>
        <end position="104"/>
    </location>
</feature>
<dbReference type="Pfam" id="PF15926">
    <property type="entry name" value="RNF220"/>
    <property type="match status" value="1"/>
</dbReference>
<accession>A0A8B6FQC5</accession>
<comment type="caution">
    <text evidence="6">The sequence shown here is derived from an EMBL/GenBank/DDBJ whole genome shotgun (WGS) entry which is preliminary data.</text>
</comment>
<dbReference type="Proteomes" id="UP000596742">
    <property type="component" value="Unassembled WGS sequence"/>
</dbReference>
<dbReference type="SUPFAM" id="SSF57850">
    <property type="entry name" value="RING/U-box"/>
    <property type="match status" value="1"/>
</dbReference>
<feature type="region of interest" description="Disordered" evidence="4">
    <location>
        <begin position="87"/>
        <end position="173"/>
    </location>
</feature>
<feature type="compositionally biased region" description="Basic and acidic residues" evidence="4">
    <location>
        <begin position="113"/>
        <end position="127"/>
    </location>
</feature>
<evidence type="ECO:0000313" key="7">
    <source>
        <dbReference type="Proteomes" id="UP000596742"/>
    </source>
</evidence>
<gene>
    <name evidence="6" type="ORF">MGAL_10B007558</name>
</gene>
<dbReference type="InterPro" id="IPR040178">
    <property type="entry name" value="RNF220_RING"/>
</dbReference>
<feature type="compositionally biased region" description="Basic and acidic residues" evidence="4">
    <location>
        <begin position="435"/>
        <end position="445"/>
    </location>
</feature>
<name>A0A8B6FQC5_MYTGA</name>
<feature type="compositionally biased region" description="Basic and acidic residues" evidence="4">
    <location>
        <begin position="161"/>
        <end position="173"/>
    </location>
</feature>
<dbReference type="PANTHER" id="PTHR13459">
    <property type="entry name" value="E3 UBIQUITIN-PROTEIN LIGASE RNF220 ISOFORM X1"/>
    <property type="match status" value="1"/>
</dbReference>
<protein>
    <recommendedName>
        <fullName evidence="5">RING-type domain-containing protein</fullName>
    </recommendedName>
</protein>
<evidence type="ECO:0000256" key="3">
    <source>
        <dbReference type="PROSITE-ProRule" id="PRU00175"/>
    </source>
</evidence>
<dbReference type="Pfam" id="PF13923">
    <property type="entry name" value="zf-C3HC4_2"/>
    <property type="match status" value="1"/>
</dbReference>
<keyword evidence="1 3" id="KW-0479">Metal-binding</keyword>
<dbReference type="OrthoDB" id="6270329at2759"/>
<dbReference type="GO" id="GO:0008270">
    <property type="term" value="F:zinc ion binding"/>
    <property type="evidence" value="ECO:0007669"/>
    <property type="project" value="UniProtKB-KW"/>
</dbReference>
<feature type="region of interest" description="Disordered" evidence="4">
    <location>
        <begin position="395"/>
        <end position="451"/>
    </location>
</feature>
<dbReference type="InterPro" id="IPR001841">
    <property type="entry name" value="Znf_RING"/>
</dbReference>
<keyword evidence="7" id="KW-1185">Reference proteome</keyword>
<reference evidence="6" key="1">
    <citation type="submission" date="2018-11" db="EMBL/GenBank/DDBJ databases">
        <authorList>
            <person name="Alioto T."/>
            <person name="Alioto T."/>
        </authorList>
    </citation>
    <scope>NUCLEOTIDE SEQUENCE</scope>
</reference>
<dbReference type="InterPro" id="IPR052443">
    <property type="entry name" value="E3_ubiq-ligase_RNF220-like"/>
</dbReference>
<dbReference type="GO" id="GO:0016567">
    <property type="term" value="P:protein ubiquitination"/>
    <property type="evidence" value="ECO:0007669"/>
    <property type="project" value="TreeGrafter"/>
</dbReference>
<sequence>MENSTFVPNPLTSPALMVLASTAENHEGGRAPYPNQNGGDKEISSPYTTPFTMYRPGEPYPAPLYAPVPPFVRANMERGMQFMNPGTSSAFRPVSTSDTDSYHSAFSPAKKPKHDDNGFSPKTHESECSEMAMDYSTGHKSIKDERPSSISSAGISENYSDNERGTPDSEGRSLRKQRKKCVLDGQSPCCPVCGITLRAGEIEHHFTLEMEKLDRLVRCGRKSRDTTPQGRKNLSSPPVRRGKESPATEVVSQSRFETYLRIKCNRQARLTSRTKNKKRRPTEESCCPICNEKLSGTSEELNGHVELCLKKQRGELEDENIDVEGDDEQYEEYTWAGQTRIRATTMLEGGFARSGFQTMCKRTSDEEVDLNVDGDDSEMYGRPQYNEADIIPCSSEEPNEEREREALRGAVLGASSSSSIQPKASTSEEGMDVNEADKSPSHDTQLESNSSNVIEALKTKLKDRDADQKTKCLICMEAYNKPVTSIQCWHVHCEDCWLKTLGAKKLCPQCNMITSPGDLRRIYL</sequence>
<evidence type="ECO:0000256" key="2">
    <source>
        <dbReference type="ARBA" id="ARBA00022833"/>
    </source>
</evidence>
<dbReference type="CDD" id="cd16563">
    <property type="entry name" value="RING-HC_RNF220"/>
    <property type="match status" value="1"/>
</dbReference>
<keyword evidence="2" id="KW-0862">Zinc</keyword>
<evidence type="ECO:0000313" key="6">
    <source>
        <dbReference type="EMBL" id="VDI52098.1"/>
    </source>
</evidence>
<evidence type="ECO:0000256" key="4">
    <source>
        <dbReference type="SAM" id="MobiDB-lite"/>
    </source>
</evidence>
<dbReference type="InterPro" id="IPR031824">
    <property type="entry name" value="RNF220_mid"/>
</dbReference>
<feature type="region of interest" description="Disordered" evidence="4">
    <location>
        <begin position="220"/>
        <end position="252"/>
    </location>
</feature>
<evidence type="ECO:0000256" key="1">
    <source>
        <dbReference type="ARBA" id="ARBA00022771"/>
    </source>
</evidence>
<organism evidence="6 7">
    <name type="scientific">Mytilus galloprovincialis</name>
    <name type="common">Mediterranean mussel</name>
    <dbReference type="NCBI Taxonomy" id="29158"/>
    <lineage>
        <taxon>Eukaryota</taxon>
        <taxon>Metazoa</taxon>
        <taxon>Spiralia</taxon>
        <taxon>Lophotrochozoa</taxon>
        <taxon>Mollusca</taxon>
        <taxon>Bivalvia</taxon>
        <taxon>Autobranchia</taxon>
        <taxon>Pteriomorphia</taxon>
        <taxon>Mytilida</taxon>
        <taxon>Mytiloidea</taxon>
        <taxon>Mytilidae</taxon>
        <taxon>Mytilinae</taxon>
        <taxon>Mytilus</taxon>
    </lineage>
</organism>
<evidence type="ECO:0000259" key="5">
    <source>
        <dbReference type="PROSITE" id="PS50089"/>
    </source>
</evidence>
<keyword evidence="1 3" id="KW-0863">Zinc-finger</keyword>
<feature type="compositionally biased region" description="Polar residues" evidence="4">
    <location>
        <begin position="226"/>
        <end position="236"/>
    </location>
</feature>
<feature type="compositionally biased region" description="Polar residues" evidence="4">
    <location>
        <begin position="148"/>
        <end position="159"/>
    </location>
</feature>
<dbReference type="AlphaFoldDB" id="A0A8B6FQC5"/>
<dbReference type="PROSITE" id="PS50089">
    <property type="entry name" value="ZF_RING_2"/>
    <property type="match status" value="1"/>
</dbReference>
<feature type="domain" description="RING-type" evidence="5">
    <location>
        <begin position="472"/>
        <end position="511"/>
    </location>
</feature>
<dbReference type="EMBL" id="UYJE01007134">
    <property type="protein sequence ID" value="VDI52098.1"/>
    <property type="molecule type" value="Genomic_DNA"/>
</dbReference>
<proteinExistence type="predicted"/>
<dbReference type="Gene3D" id="3.30.40.10">
    <property type="entry name" value="Zinc/RING finger domain, C3HC4 (zinc finger)"/>
    <property type="match status" value="1"/>
</dbReference>
<dbReference type="InterPro" id="IPR013083">
    <property type="entry name" value="Znf_RING/FYVE/PHD"/>
</dbReference>
<dbReference type="PANTHER" id="PTHR13459:SF1">
    <property type="entry name" value="E3 UBIQUITIN-PROTEIN LIGASE RNF220 ISOFORM X1"/>
    <property type="match status" value="1"/>
</dbReference>